<evidence type="ECO:0000313" key="4">
    <source>
        <dbReference type="Proteomes" id="UP000252187"/>
    </source>
</evidence>
<dbReference type="InterPro" id="IPR036182">
    <property type="entry name" value="PCuAC_sf"/>
</dbReference>
<dbReference type="SUPFAM" id="SSF110087">
    <property type="entry name" value="DR1885-like metal-binding protein"/>
    <property type="match status" value="1"/>
</dbReference>
<dbReference type="PROSITE" id="PS51257">
    <property type="entry name" value="PROKAR_LIPOPROTEIN"/>
    <property type="match status" value="1"/>
</dbReference>
<dbReference type="EMBL" id="QNTT01000014">
    <property type="protein sequence ID" value="RBA37347.1"/>
    <property type="molecule type" value="Genomic_DNA"/>
</dbReference>
<protein>
    <submittedName>
        <fullName evidence="3">Copper chaperone PCu(A)C</fullName>
    </submittedName>
</protein>
<dbReference type="PANTHER" id="PTHR36302:SF1">
    <property type="entry name" value="COPPER CHAPERONE PCU(A)C"/>
    <property type="match status" value="1"/>
</dbReference>
<reference evidence="3 4" key="1">
    <citation type="submission" date="2018-06" db="EMBL/GenBank/DDBJ databases">
        <title>Whole genome sequencing of four bacterial strains from South Shetland trench revealing bio-synthetic gene clusters.</title>
        <authorList>
            <person name="Abdel-Mageed W.M."/>
            <person name="Lehri B."/>
            <person name="Jarmusch S.A."/>
            <person name="Miranda K."/>
            <person name="Goodfellow M."/>
            <person name="Jaspars M."/>
            <person name="Karlyshev A.V."/>
        </authorList>
    </citation>
    <scope>NUCLEOTIDE SEQUENCE [LARGE SCALE GENOMIC DNA]</scope>
    <source>
        <strain evidence="3 4">SST1</strain>
    </source>
</reference>
<evidence type="ECO:0000256" key="2">
    <source>
        <dbReference type="SAM" id="SignalP"/>
    </source>
</evidence>
<dbReference type="Gene3D" id="2.60.40.1890">
    <property type="entry name" value="PCu(A)C copper chaperone"/>
    <property type="match status" value="1"/>
</dbReference>
<feature type="signal peptide" evidence="2">
    <location>
        <begin position="1"/>
        <end position="23"/>
    </location>
</feature>
<dbReference type="InterPro" id="IPR007410">
    <property type="entry name" value="LpqE-like"/>
</dbReference>
<dbReference type="Proteomes" id="UP000252187">
    <property type="component" value="Unassembled WGS sequence"/>
</dbReference>
<gene>
    <name evidence="3" type="ORF">DQ226_07255</name>
</gene>
<keyword evidence="2" id="KW-0732">Signal</keyword>
<evidence type="ECO:0000313" key="3">
    <source>
        <dbReference type="EMBL" id="RBA37347.1"/>
    </source>
</evidence>
<name>A0A365PBT0_9ACTN</name>
<proteinExistence type="predicted"/>
<dbReference type="AlphaFoldDB" id="A0A365PBT0"/>
<feature type="chain" id="PRO_5038880355" evidence="2">
    <location>
        <begin position="24"/>
        <end position="196"/>
    </location>
</feature>
<dbReference type="InterPro" id="IPR058248">
    <property type="entry name" value="Lxx211020-like"/>
</dbReference>
<comment type="caution">
    <text evidence="3">The sequence shown here is derived from an EMBL/GenBank/DDBJ whole genome shotgun (WGS) entry which is preliminary data.</text>
</comment>
<sequence length="196" mass="19827">MRRTPFVAVIAAVALGLAGCTSENTETGTETTAASTVGAAPLVVEDAWVKATDVNGGTEHGEAATGDPGSADPNAHGDGGAMAPVFGIVRNQSDEDVRLVEVASVVSGEAELHETVSGAAGGSMMQEREGGFVIPAGGELVFEPGGNHIMLMGVHESIRTGQEVSVTLTLENGDTSEIVASARSFEGGNEQYQGGE</sequence>
<evidence type="ECO:0000256" key="1">
    <source>
        <dbReference type="SAM" id="MobiDB-lite"/>
    </source>
</evidence>
<feature type="region of interest" description="Disordered" evidence="1">
    <location>
        <begin position="55"/>
        <end position="79"/>
    </location>
</feature>
<dbReference type="Pfam" id="PF04314">
    <property type="entry name" value="PCuAC"/>
    <property type="match status" value="1"/>
</dbReference>
<organism evidence="3 4">
    <name type="scientific">Dietzia maris</name>
    <dbReference type="NCBI Taxonomy" id="37915"/>
    <lineage>
        <taxon>Bacteria</taxon>
        <taxon>Bacillati</taxon>
        <taxon>Actinomycetota</taxon>
        <taxon>Actinomycetes</taxon>
        <taxon>Mycobacteriales</taxon>
        <taxon>Dietziaceae</taxon>
        <taxon>Dietzia</taxon>
    </lineage>
</organism>
<accession>A0A365PBT0</accession>
<dbReference type="PANTHER" id="PTHR36302">
    <property type="entry name" value="BLR7088 PROTEIN"/>
    <property type="match status" value="1"/>
</dbReference>